<dbReference type="EMBL" id="NEDP02076735">
    <property type="protein sequence ID" value="OWF35258.1"/>
    <property type="molecule type" value="Genomic_DNA"/>
</dbReference>
<dbReference type="GO" id="GO:0004842">
    <property type="term" value="F:ubiquitin-protein transferase activity"/>
    <property type="evidence" value="ECO:0007669"/>
    <property type="project" value="InterPro"/>
</dbReference>
<dbReference type="InterPro" id="IPR004170">
    <property type="entry name" value="WWE_dom"/>
</dbReference>
<feature type="compositionally biased region" description="Gly residues" evidence="1">
    <location>
        <begin position="537"/>
        <end position="547"/>
    </location>
</feature>
<feature type="compositionally biased region" description="Polar residues" evidence="1">
    <location>
        <begin position="211"/>
        <end position="220"/>
    </location>
</feature>
<dbReference type="InterPro" id="IPR002035">
    <property type="entry name" value="VWF_A"/>
</dbReference>
<dbReference type="InterPro" id="IPR036465">
    <property type="entry name" value="vWFA_dom_sf"/>
</dbReference>
<feature type="compositionally biased region" description="Basic and acidic residues" evidence="1">
    <location>
        <begin position="939"/>
        <end position="949"/>
    </location>
</feature>
<dbReference type="Gene3D" id="3.30.720.50">
    <property type="match status" value="1"/>
</dbReference>
<dbReference type="Pfam" id="PF02825">
    <property type="entry name" value="WWE"/>
    <property type="match status" value="1"/>
</dbReference>
<feature type="compositionally biased region" description="Polar residues" evidence="1">
    <location>
        <begin position="966"/>
        <end position="992"/>
    </location>
</feature>
<dbReference type="PROSITE" id="PS50234">
    <property type="entry name" value="VWFA"/>
    <property type="match status" value="1"/>
</dbReference>
<dbReference type="GO" id="GO:0046872">
    <property type="term" value="F:metal ion binding"/>
    <property type="evidence" value="ECO:0007669"/>
    <property type="project" value="InterPro"/>
</dbReference>
<dbReference type="AlphaFoldDB" id="A0A210PFJ3"/>
<sequence length="1127" mass="120382">MSSNNFGHGPGGGRGPPMSGNQGGMGGMGGMPGMSGMQGLFSGTDQLPPEYAGLANMSEEDRNAALAALLGPEGLKQLQQQQQQMGQGRGMGGQGNVLGMQGGMEGGHGGLNVAGGMSRGLTNPMGYGGMGGDEDLTNSMGIGGQGGTGGYGGSQIQQYQQGNTTFGGGGRMDYGNRTQGPTMSGNSNFRGDMGPGGSMYGGGGGGGDNGQLFTTPQNFIGQGGGSQYGESQLPPTMAGGRGGSGGAGGHMGGNSGQGSNQDPYQQLISYVKTTAESCTDPIAQGMNTILILDTSSSMQGEGMKQARTAIEDILTGIEENVMDNGLEENLALIVFGRESKVVQHLTDDYAKFRDALDLLHPEGPSAIVDALVMTLGLLDRGGHIDVGGHVANSRIIILSDAQFTTNDPSTSFTDVLDPRHAEQMANEVSHLANQVTSSSGYQLFFIPVGNANSIIIDAVIGVTNGQTCSPGDAKSLSKGYLHHVIAGCVLTQSPGMVPDQTMVAAIAKEKYSGVEDKDIEAVMGLILKHQNPQSQGKGRGQGMGRGQMMGQMPVMGRGQGMMPTQLPSHGGPPGSLPAGLFNDPGSSSTQVKPTTTLPGNHDQLPFMSKQSPYNTSPEFSGLDKMGKHLPSGTGGSDYNQLPMKTAETEGTELLLDLNSKLPPGLPSALIGGEGARRAPQERTPAVITAEVMKTMKIPPELEETRKRTWTLSEDILEEMKRDMVAGKDDPKPWDSPCLQEFLLIRKDGTKIEQDGDGNILGDDEEAVIRREEKAKQKLLFEELKKACEGHPELPTLLSLDEDDIGDLTEERVNELLDDFGGGPPKIENLPIMPVIGLRVKPGPDWMWKFNGVGIFEKGTVIGIDEEDKGWIRVKWDEHNGLVEDYRWGLDYEFDVEPIEGGMEAVLWPEGKVRIIKTTKDIANEFGPKQVKEKLRALAKARREERRRAETSGASSIKPTYNPPSNPQNVNDLNLQNNARNIQAGSQQTTTATVLPERVPKATSTATSTTTVTTATTSQKTAATTKESSKDNGPSQIDRPAAVEKSNGTCFVWQYNEQGTWKNYQLDIQKQLEETYLKRKEKGTVIVQIDGQFERVVFQCMEQRNNVNKKKIKKVRRTVTVADAESLR</sequence>
<dbReference type="InterPro" id="IPR037197">
    <property type="entry name" value="WWE_dom_sf"/>
</dbReference>
<keyword evidence="5" id="KW-1185">Reference proteome</keyword>
<dbReference type="PROSITE" id="PS50918">
    <property type="entry name" value="WWE"/>
    <property type="match status" value="1"/>
</dbReference>
<feature type="region of interest" description="Disordered" evidence="1">
    <location>
        <begin position="531"/>
        <end position="551"/>
    </location>
</feature>
<feature type="region of interest" description="Disordered" evidence="1">
    <location>
        <begin position="194"/>
        <end position="262"/>
    </location>
</feature>
<feature type="compositionally biased region" description="Polar residues" evidence="1">
    <location>
        <begin position="584"/>
        <end position="598"/>
    </location>
</feature>
<feature type="compositionally biased region" description="Gly residues" evidence="1">
    <location>
        <begin position="8"/>
        <end position="33"/>
    </location>
</feature>
<feature type="compositionally biased region" description="Gly residues" evidence="1">
    <location>
        <begin position="194"/>
        <end position="209"/>
    </location>
</feature>
<dbReference type="SUPFAM" id="SSF117839">
    <property type="entry name" value="WWE domain"/>
    <property type="match status" value="1"/>
</dbReference>
<feature type="compositionally biased region" description="Polar residues" evidence="1">
    <location>
        <begin position="608"/>
        <end position="618"/>
    </location>
</feature>
<protein>
    <recommendedName>
        <fullName evidence="6">VWFA domain-containing protein</fullName>
    </recommendedName>
</protein>
<evidence type="ECO:0008006" key="6">
    <source>
        <dbReference type="Google" id="ProtNLM"/>
    </source>
</evidence>
<evidence type="ECO:0000259" key="3">
    <source>
        <dbReference type="PROSITE" id="PS50918"/>
    </source>
</evidence>
<accession>A0A210PFJ3</accession>
<evidence type="ECO:0000256" key="1">
    <source>
        <dbReference type="SAM" id="MobiDB-lite"/>
    </source>
</evidence>
<dbReference type="Proteomes" id="UP000242188">
    <property type="component" value="Unassembled WGS sequence"/>
</dbReference>
<evidence type="ECO:0000313" key="5">
    <source>
        <dbReference type="Proteomes" id="UP000242188"/>
    </source>
</evidence>
<dbReference type="Pfam" id="PF13519">
    <property type="entry name" value="VWA_2"/>
    <property type="match status" value="1"/>
</dbReference>
<feature type="region of interest" description="Disordered" evidence="1">
    <location>
        <begin position="563"/>
        <end position="639"/>
    </location>
</feature>
<dbReference type="Gene3D" id="2.30.30.40">
    <property type="entry name" value="SH3 Domains"/>
    <property type="match status" value="1"/>
</dbReference>
<organism evidence="4 5">
    <name type="scientific">Mizuhopecten yessoensis</name>
    <name type="common">Japanese scallop</name>
    <name type="synonym">Patinopecten yessoensis</name>
    <dbReference type="NCBI Taxonomy" id="6573"/>
    <lineage>
        <taxon>Eukaryota</taxon>
        <taxon>Metazoa</taxon>
        <taxon>Spiralia</taxon>
        <taxon>Lophotrochozoa</taxon>
        <taxon>Mollusca</taxon>
        <taxon>Bivalvia</taxon>
        <taxon>Autobranchia</taxon>
        <taxon>Pteriomorphia</taxon>
        <taxon>Pectinida</taxon>
        <taxon>Pectinoidea</taxon>
        <taxon>Pectinidae</taxon>
        <taxon>Mizuhopecten</taxon>
    </lineage>
</organism>
<dbReference type="OrthoDB" id="6159237at2759"/>
<evidence type="ECO:0000259" key="2">
    <source>
        <dbReference type="PROSITE" id="PS50234"/>
    </source>
</evidence>
<feature type="region of interest" description="Disordered" evidence="1">
    <location>
        <begin position="1"/>
        <end position="47"/>
    </location>
</feature>
<reference evidence="4 5" key="1">
    <citation type="journal article" date="2017" name="Nat. Ecol. Evol.">
        <title>Scallop genome provides insights into evolution of bilaterian karyotype and development.</title>
        <authorList>
            <person name="Wang S."/>
            <person name="Zhang J."/>
            <person name="Jiao W."/>
            <person name="Li J."/>
            <person name="Xun X."/>
            <person name="Sun Y."/>
            <person name="Guo X."/>
            <person name="Huan P."/>
            <person name="Dong B."/>
            <person name="Zhang L."/>
            <person name="Hu X."/>
            <person name="Sun X."/>
            <person name="Wang J."/>
            <person name="Zhao C."/>
            <person name="Wang Y."/>
            <person name="Wang D."/>
            <person name="Huang X."/>
            <person name="Wang R."/>
            <person name="Lv J."/>
            <person name="Li Y."/>
            <person name="Zhang Z."/>
            <person name="Liu B."/>
            <person name="Lu W."/>
            <person name="Hui Y."/>
            <person name="Liang J."/>
            <person name="Zhou Z."/>
            <person name="Hou R."/>
            <person name="Li X."/>
            <person name="Liu Y."/>
            <person name="Li H."/>
            <person name="Ning X."/>
            <person name="Lin Y."/>
            <person name="Zhao L."/>
            <person name="Xing Q."/>
            <person name="Dou J."/>
            <person name="Li Y."/>
            <person name="Mao J."/>
            <person name="Guo H."/>
            <person name="Dou H."/>
            <person name="Li T."/>
            <person name="Mu C."/>
            <person name="Jiang W."/>
            <person name="Fu Q."/>
            <person name="Fu X."/>
            <person name="Miao Y."/>
            <person name="Liu J."/>
            <person name="Yu Q."/>
            <person name="Li R."/>
            <person name="Liao H."/>
            <person name="Li X."/>
            <person name="Kong Y."/>
            <person name="Jiang Z."/>
            <person name="Chourrout D."/>
            <person name="Li R."/>
            <person name="Bao Z."/>
        </authorList>
    </citation>
    <scope>NUCLEOTIDE SEQUENCE [LARGE SCALE GENOMIC DNA]</scope>
    <source>
        <strain evidence="4 5">PY_sf001</strain>
    </source>
</reference>
<dbReference type="SUPFAM" id="SSF53300">
    <property type="entry name" value="vWA-like"/>
    <property type="match status" value="1"/>
</dbReference>
<dbReference type="Gene3D" id="3.40.50.410">
    <property type="entry name" value="von Willebrand factor, type A domain"/>
    <property type="match status" value="1"/>
</dbReference>
<feature type="domain" description="WWE" evidence="3">
    <location>
        <begin position="1037"/>
        <end position="1116"/>
    </location>
</feature>
<feature type="domain" description="VWFA" evidence="2">
    <location>
        <begin position="287"/>
        <end position="484"/>
    </location>
</feature>
<dbReference type="SMART" id="SM00327">
    <property type="entry name" value="VWA"/>
    <property type="match status" value="1"/>
</dbReference>
<comment type="caution">
    <text evidence="4">The sequence shown here is derived from an EMBL/GenBank/DDBJ whole genome shotgun (WGS) entry which is preliminary data.</text>
</comment>
<evidence type="ECO:0000313" key="4">
    <source>
        <dbReference type="EMBL" id="OWF35258.1"/>
    </source>
</evidence>
<feature type="region of interest" description="Disordered" evidence="1">
    <location>
        <begin position="939"/>
        <end position="1042"/>
    </location>
</feature>
<feature type="compositionally biased region" description="Gly residues" evidence="1">
    <location>
        <begin position="239"/>
        <end position="256"/>
    </location>
</feature>
<gene>
    <name evidence="4" type="ORF">KP79_PYT14998</name>
</gene>
<dbReference type="SUPFAM" id="SSF159034">
    <property type="entry name" value="Mib/herc2 domain-like"/>
    <property type="match status" value="1"/>
</dbReference>
<proteinExistence type="predicted"/>
<dbReference type="InterPro" id="IPR037252">
    <property type="entry name" value="Mib_Herc2_sf"/>
</dbReference>
<name>A0A210PFJ3_MIZYE</name>
<dbReference type="CDD" id="cd00198">
    <property type="entry name" value="vWFA"/>
    <property type="match status" value="1"/>
</dbReference>
<feature type="compositionally biased region" description="Low complexity" evidence="1">
    <location>
        <begin position="1000"/>
        <end position="1025"/>
    </location>
</feature>